<gene>
    <name evidence="6" type="ORF">GCM10022202_18440</name>
</gene>
<feature type="compositionally biased region" description="Low complexity" evidence="3">
    <location>
        <begin position="64"/>
        <end position="75"/>
    </location>
</feature>
<dbReference type="SMART" id="SM00228">
    <property type="entry name" value="PDZ"/>
    <property type="match status" value="1"/>
</dbReference>
<feature type="transmembrane region" description="Helical" evidence="4">
    <location>
        <begin position="35"/>
        <end position="56"/>
    </location>
</feature>
<keyword evidence="4" id="KW-0472">Membrane</keyword>
<organism evidence="6 7">
    <name type="scientific">Microbacterium marinilacus</name>
    <dbReference type="NCBI Taxonomy" id="415209"/>
    <lineage>
        <taxon>Bacteria</taxon>
        <taxon>Bacillati</taxon>
        <taxon>Actinomycetota</taxon>
        <taxon>Actinomycetes</taxon>
        <taxon>Micrococcales</taxon>
        <taxon>Microbacteriaceae</taxon>
        <taxon>Microbacterium</taxon>
    </lineage>
</organism>
<dbReference type="InterPro" id="IPR001940">
    <property type="entry name" value="Peptidase_S1C"/>
</dbReference>
<dbReference type="Pfam" id="PF13180">
    <property type="entry name" value="PDZ_2"/>
    <property type="match status" value="1"/>
</dbReference>
<comment type="caution">
    <text evidence="6">The sequence shown here is derived from an EMBL/GenBank/DDBJ whole genome shotgun (WGS) entry which is preliminary data.</text>
</comment>
<dbReference type="PROSITE" id="PS00135">
    <property type="entry name" value="TRYPSIN_SER"/>
    <property type="match status" value="1"/>
</dbReference>
<dbReference type="Proteomes" id="UP001410795">
    <property type="component" value="Unassembled WGS sequence"/>
</dbReference>
<keyword evidence="7" id="KW-1185">Reference proteome</keyword>
<dbReference type="Gene3D" id="2.40.10.120">
    <property type="match status" value="1"/>
</dbReference>
<evidence type="ECO:0000256" key="2">
    <source>
        <dbReference type="ARBA" id="ARBA00022801"/>
    </source>
</evidence>
<dbReference type="InterPro" id="IPR033116">
    <property type="entry name" value="TRYPSIN_SER"/>
</dbReference>
<keyword evidence="4" id="KW-1133">Transmembrane helix</keyword>
<proteinExistence type="predicted"/>
<reference evidence="7" key="1">
    <citation type="journal article" date="2019" name="Int. J. Syst. Evol. Microbiol.">
        <title>The Global Catalogue of Microorganisms (GCM) 10K type strain sequencing project: providing services to taxonomists for standard genome sequencing and annotation.</title>
        <authorList>
            <consortium name="The Broad Institute Genomics Platform"/>
            <consortium name="The Broad Institute Genome Sequencing Center for Infectious Disease"/>
            <person name="Wu L."/>
            <person name="Ma J."/>
        </authorList>
    </citation>
    <scope>NUCLEOTIDE SEQUENCE [LARGE SCALE GENOMIC DNA]</scope>
    <source>
        <strain evidence="7">JCM 16546</strain>
    </source>
</reference>
<evidence type="ECO:0000256" key="3">
    <source>
        <dbReference type="SAM" id="MobiDB-lite"/>
    </source>
</evidence>
<protein>
    <recommendedName>
        <fullName evidence="5">PDZ domain-containing protein</fullName>
    </recommendedName>
</protein>
<dbReference type="EMBL" id="BAAAYV010000006">
    <property type="protein sequence ID" value="GAA3658253.1"/>
    <property type="molecule type" value="Genomic_DNA"/>
</dbReference>
<accession>A0ABP7BGB7</accession>
<evidence type="ECO:0000313" key="7">
    <source>
        <dbReference type="Proteomes" id="UP001410795"/>
    </source>
</evidence>
<evidence type="ECO:0000259" key="5">
    <source>
        <dbReference type="PROSITE" id="PS50106"/>
    </source>
</evidence>
<evidence type="ECO:0000256" key="1">
    <source>
        <dbReference type="ARBA" id="ARBA00022670"/>
    </source>
</evidence>
<dbReference type="PANTHER" id="PTHR43343:SF3">
    <property type="entry name" value="PROTEASE DO-LIKE 8, CHLOROPLASTIC"/>
    <property type="match status" value="1"/>
</dbReference>
<dbReference type="SUPFAM" id="SSF50156">
    <property type="entry name" value="PDZ domain-like"/>
    <property type="match status" value="1"/>
</dbReference>
<dbReference type="InterPro" id="IPR051201">
    <property type="entry name" value="Chloro_Bact_Ser_Proteases"/>
</dbReference>
<dbReference type="PROSITE" id="PS50106">
    <property type="entry name" value="PDZ"/>
    <property type="match status" value="1"/>
</dbReference>
<evidence type="ECO:0000313" key="6">
    <source>
        <dbReference type="EMBL" id="GAA3658253.1"/>
    </source>
</evidence>
<dbReference type="Pfam" id="PF13365">
    <property type="entry name" value="Trypsin_2"/>
    <property type="match status" value="1"/>
</dbReference>
<dbReference type="Gene3D" id="2.30.42.10">
    <property type="match status" value="1"/>
</dbReference>
<keyword evidence="1" id="KW-0645">Protease</keyword>
<feature type="region of interest" description="Disordered" evidence="3">
    <location>
        <begin position="1"/>
        <end position="30"/>
    </location>
</feature>
<sequence length="439" mass="42435">MDQQDGQQETARDLPEGGAAAASARSPWYRRRGPIACAAAALVVAGGIAFAVPAAVGASADTTTATADTTPTQDAPSQAAQSRGGGWSAPGQDTGGQGSPTQTFPDQGGSSPSTGDSAASVAEAAAASDEQSTGVVMIETVLGYQQAEAAGTGIVLTSDGLILTNNHVIEGSTEISVTIGTTGETYTASVVGTAASDDVALLQLEGASGLETASIDDDEEAVGDAITAVGNAEGGGVLLAAEGEITALGQTITTTASALSSSATLDGLIEISADVVSGDSGGPVLDAEGEVVGVTTAASSGTATTVAYAIPIDEALGLVDQILSGEDTDTVSIGLPAFLGVQLSDTTAQGASWQPGASQQSTTSGATIAGVVEGTPAAEAGLASGDTITAVDGTAVDGADALRTLLVGYEPGDAVSIDWTDSSGATHSATVTLIEGAAG</sequence>
<dbReference type="InterPro" id="IPR001478">
    <property type="entry name" value="PDZ"/>
</dbReference>
<keyword evidence="4" id="KW-0812">Transmembrane</keyword>
<feature type="compositionally biased region" description="Polar residues" evidence="3">
    <location>
        <begin position="99"/>
        <end position="116"/>
    </location>
</feature>
<feature type="domain" description="PDZ" evidence="5">
    <location>
        <begin position="338"/>
        <end position="398"/>
    </location>
</feature>
<dbReference type="InterPro" id="IPR009003">
    <property type="entry name" value="Peptidase_S1_PA"/>
</dbReference>
<dbReference type="PRINTS" id="PR00834">
    <property type="entry name" value="PROTEASES2C"/>
</dbReference>
<keyword evidence="2" id="KW-0378">Hydrolase</keyword>
<dbReference type="SUPFAM" id="SSF50494">
    <property type="entry name" value="Trypsin-like serine proteases"/>
    <property type="match status" value="1"/>
</dbReference>
<dbReference type="InterPro" id="IPR036034">
    <property type="entry name" value="PDZ_sf"/>
</dbReference>
<feature type="compositionally biased region" description="Gly residues" evidence="3">
    <location>
        <begin position="83"/>
        <end position="98"/>
    </location>
</feature>
<dbReference type="RefSeq" id="WP_221857863.1">
    <property type="nucleotide sequence ID" value="NZ_BAAAYV010000006.1"/>
</dbReference>
<evidence type="ECO:0000256" key="4">
    <source>
        <dbReference type="SAM" id="Phobius"/>
    </source>
</evidence>
<dbReference type="PANTHER" id="PTHR43343">
    <property type="entry name" value="PEPTIDASE S12"/>
    <property type="match status" value="1"/>
</dbReference>
<name>A0ABP7BGB7_9MICO</name>
<feature type="compositionally biased region" description="Low complexity" evidence="3">
    <location>
        <begin position="117"/>
        <end position="126"/>
    </location>
</feature>
<feature type="region of interest" description="Disordered" evidence="3">
    <location>
        <begin position="64"/>
        <end position="126"/>
    </location>
</feature>